<protein>
    <recommendedName>
        <fullName evidence="3">Group XV phospholipase A2</fullName>
    </recommendedName>
</protein>
<evidence type="ECO:0008006" key="3">
    <source>
        <dbReference type="Google" id="ProtNLM"/>
    </source>
</evidence>
<proteinExistence type="predicted"/>
<comment type="caution">
    <text evidence="1">The sequence shown here is derived from an EMBL/GenBank/DDBJ whole genome shotgun (WGS) entry which is preliminary data.</text>
</comment>
<dbReference type="Proteomes" id="UP001217089">
    <property type="component" value="Unassembled WGS sequence"/>
</dbReference>
<dbReference type="InterPro" id="IPR003386">
    <property type="entry name" value="LACT/PDAT_acylTrfase"/>
</dbReference>
<dbReference type="Pfam" id="PF02450">
    <property type="entry name" value="LCAT"/>
    <property type="match status" value="2"/>
</dbReference>
<accession>A0ABQ9EFF8</accession>
<name>A0ABQ9EFF8_TEGGR</name>
<dbReference type="SUPFAM" id="SSF53474">
    <property type="entry name" value="alpha/beta-Hydrolases"/>
    <property type="match status" value="1"/>
</dbReference>
<sequence length="337" mass="38657">MWLNLEEIAPYVIDCFVDNMRLEYDRVTHTTHNVAGVDIKTSQFGHTKTVEYLDPSELSQTSYFGPIVDSLVAEGYVRNVSIRGAPYDFRKAPNELGEFYVKLKSLIEETYTLNNNSRVTLVGHSMGNPVTLYFLNHQTQAWKDKYIQRFITLAGVWGGVIKTLRLFASGDSLGLSLVVSPLKVRPEQRSMPSTAWLMPSDLFWNPDEILIQQPKRNYTLHGYYMRQDTENLIRDLTPPGVEVHCLHGNGLPTPGRLVYDVKSWFDYQPSVIPDDGDGTVNIRSLLGCLQWQKKQKQKVYHEIFKDAEHMKILDMPEIIAYIKHLQVSEAHCLYSID</sequence>
<feature type="non-terminal residue" evidence="1">
    <location>
        <position position="337"/>
    </location>
</feature>
<dbReference type="InterPro" id="IPR029058">
    <property type="entry name" value="AB_hydrolase_fold"/>
</dbReference>
<gene>
    <name evidence="1" type="ORF">KUTeg_019038</name>
</gene>
<keyword evidence="2" id="KW-1185">Reference proteome</keyword>
<reference evidence="1 2" key="1">
    <citation type="submission" date="2022-12" db="EMBL/GenBank/DDBJ databases">
        <title>Chromosome-level genome of Tegillarca granosa.</title>
        <authorList>
            <person name="Kim J."/>
        </authorList>
    </citation>
    <scope>NUCLEOTIDE SEQUENCE [LARGE SCALE GENOMIC DNA]</scope>
    <source>
        <strain evidence="1">Teg-2019</strain>
        <tissue evidence="1">Adductor muscle</tissue>
    </source>
</reference>
<dbReference type="EMBL" id="JARBDR010000917">
    <property type="protein sequence ID" value="KAJ8302642.1"/>
    <property type="molecule type" value="Genomic_DNA"/>
</dbReference>
<organism evidence="1 2">
    <name type="scientific">Tegillarca granosa</name>
    <name type="common">Malaysian cockle</name>
    <name type="synonym">Anadara granosa</name>
    <dbReference type="NCBI Taxonomy" id="220873"/>
    <lineage>
        <taxon>Eukaryota</taxon>
        <taxon>Metazoa</taxon>
        <taxon>Spiralia</taxon>
        <taxon>Lophotrochozoa</taxon>
        <taxon>Mollusca</taxon>
        <taxon>Bivalvia</taxon>
        <taxon>Autobranchia</taxon>
        <taxon>Pteriomorphia</taxon>
        <taxon>Arcoida</taxon>
        <taxon>Arcoidea</taxon>
        <taxon>Arcidae</taxon>
        <taxon>Tegillarca</taxon>
    </lineage>
</organism>
<evidence type="ECO:0000313" key="2">
    <source>
        <dbReference type="Proteomes" id="UP001217089"/>
    </source>
</evidence>
<dbReference type="Gene3D" id="3.40.50.1820">
    <property type="entry name" value="alpha/beta hydrolase"/>
    <property type="match status" value="2"/>
</dbReference>
<evidence type="ECO:0000313" key="1">
    <source>
        <dbReference type="EMBL" id="KAJ8302642.1"/>
    </source>
</evidence>
<dbReference type="PANTHER" id="PTHR11440">
    <property type="entry name" value="LECITHIN-CHOLESTEROL ACYLTRANSFERASE-RELATED"/>
    <property type="match status" value="1"/>
</dbReference>